<protein>
    <submittedName>
        <fullName evidence="2">Uncharacterized protein</fullName>
    </submittedName>
</protein>
<accession>A0AAN6LPU4</accession>
<dbReference type="EMBL" id="WVTA01000015">
    <property type="protein sequence ID" value="KAK3202037.1"/>
    <property type="molecule type" value="Genomic_DNA"/>
</dbReference>
<dbReference type="Proteomes" id="UP001280581">
    <property type="component" value="Unassembled WGS sequence"/>
</dbReference>
<proteinExistence type="predicted"/>
<evidence type="ECO:0000313" key="3">
    <source>
        <dbReference type="Proteomes" id="UP001280581"/>
    </source>
</evidence>
<evidence type="ECO:0000313" key="2">
    <source>
        <dbReference type="EMBL" id="KAK3202037.1"/>
    </source>
</evidence>
<evidence type="ECO:0000256" key="1">
    <source>
        <dbReference type="SAM" id="MobiDB-lite"/>
    </source>
</evidence>
<organism evidence="2 3">
    <name type="scientific">Pseudopithomyces chartarum</name>
    <dbReference type="NCBI Taxonomy" id="1892770"/>
    <lineage>
        <taxon>Eukaryota</taxon>
        <taxon>Fungi</taxon>
        <taxon>Dikarya</taxon>
        <taxon>Ascomycota</taxon>
        <taxon>Pezizomycotina</taxon>
        <taxon>Dothideomycetes</taxon>
        <taxon>Pleosporomycetidae</taxon>
        <taxon>Pleosporales</taxon>
        <taxon>Massarineae</taxon>
        <taxon>Didymosphaeriaceae</taxon>
        <taxon>Pseudopithomyces</taxon>
    </lineage>
</organism>
<sequence>MTPDQLFASYGEGFKGNFNPHTRNVRSGKISSQKHHCKRCEAPPTKRCYINFHIAFCLHPVPVSKEKDAPTMICGERFAVNSPQGCYTHSYANGCNEGIKNMKLGKEDKVVEEPAPAPVAPVVKKILTKEQRRLSEKMQRESWKVEAASNRASKVKGKLTKMGGSKLKNELK</sequence>
<comment type="caution">
    <text evidence="2">The sequence shown here is derived from an EMBL/GenBank/DDBJ whole genome shotgun (WGS) entry which is preliminary data.</text>
</comment>
<reference evidence="2 3" key="1">
    <citation type="submission" date="2021-02" db="EMBL/GenBank/DDBJ databases">
        <title>Genome assembly of Pseudopithomyces chartarum.</title>
        <authorList>
            <person name="Jauregui R."/>
            <person name="Singh J."/>
            <person name="Voisey C."/>
        </authorList>
    </citation>
    <scope>NUCLEOTIDE SEQUENCE [LARGE SCALE GENOMIC DNA]</scope>
    <source>
        <strain evidence="2 3">AGR01</strain>
    </source>
</reference>
<name>A0AAN6LPU4_9PLEO</name>
<gene>
    <name evidence="2" type="ORF">GRF29_164g1529037</name>
</gene>
<keyword evidence="3" id="KW-1185">Reference proteome</keyword>
<dbReference type="AlphaFoldDB" id="A0AAN6LPU4"/>
<feature type="region of interest" description="Disordered" evidence="1">
    <location>
        <begin position="141"/>
        <end position="172"/>
    </location>
</feature>